<sequence>MSGLVTPEDAVAAVAGKLGQRCAQAVCAESGAGDCVVFSVRLRPRVRTGKAGAGTTPGRALRSHS</sequence>
<accession>A0ABV8IQY7</accession>
<comment type="caution">
    <text evidence="1">The sequence shown here is derived from an EMBL/GenBank/DDBJ whole genome shotgun (WGS) entry which is preliminary data.</text>
</comment>
<proteinExistence type="predicted"/>
<gene>
    <name evidence="1" type="ORF">ACFO0C_15020</name>
</gene>
<dbReference type="Proteomes" id="UP001595867">
    <property type="component" value="Unassembled WGS sequence"/>
</dbReference>
<dbReference type="RefSeq" id="WP_378067215.1">
    <property type="nucleotide sequence ID" value="NZ_JBHSBL010000015.1"/>
</dbReference>
<name>A0ABV8IQY7_9ACTN</name>
<organism evidence="1 2">
    <name type="scientific">Actinoplanes subglobosus</name>
    <dbReference type="NCBI Taxonomy" id="1547892"/>
    <lineage>
        <taxon>Bacteria</taxon>
        <taxon>Bacillati</taxon>
        <taxon>Actinomycetota</taxon>
        <taxon>Actinomycetes</taxon>
        <taxon>Micromonosporales</taxon>
        <taxon>Micromonosporaceae</taxon>
        <taxon>Actinoplanes</taxon>
    </lineage>
</organism>
<keyword evidence="2" id="KW-1185">Reference proteome</keyword>
<evidence type="ECO:0000313" key="1">
    <source>
        <dbReference type="EMBL" id="MFC4066245.1"/>
    </source>
</evidence>
<protein>
    <submittedName>
        <fullName evidence="1">Uncharacterized protein</fullName>
    </submittedName>
</protein>
<reference evidence="2" key="1">
    <citation type="journal article" date="2019" name="Int. J. Syst. Evol. Microbiol.">
        <title>The Global Catalogue of Microorganisms (GCM) 10K type strain sequencing project: providing services to taxonomists for standard genome sequencing and annotation.</title>
        <authorList>
            <consortium name="The Broad Institute Genomics Platform"/>
            <consortium name="The Broad Institute Genome Sequencing Center for Infectious Disease"/>
            <person name="Wu L."/>
            <person name="Ma J."/>
        </authorList>
    </citation>
    <scope>NUCLEOTIDE SEQUENCE [LARGE SCALE GENOMIC DNA]</scope>
    <source>
        <strain evidence="2">TBRC 5832</strain>
    </source>
</reference>
<evidence type="ECO:0000313" key="2">
    <source>
        <dbReference type="Proteomes" id="UP001595867"/>
    </source>
</evidence>
<dbReference type="EMBL" id="JBHSBL010000015">
    <property type="protein sequence ID" value="MFC4066245.1"/>
    <property type="molecule type" value="Genomic_DNA"/>
</dbReference>